<dbReference type="Gene3D" id="3.40.1190.10">
    <property type="entry name" value="Mur-like, catalytic domain"/>
    <property type="match status" value="1"/>
</dbReference>
<reference evidence="25" key="1">
    <citation type="journal article" date="2021" name="PeerJ">
        <title>Extensive microbial diversity within the chicken gut microbiome revealed by metagenomics and culture.</title>
        <authorList>
            <person name="Gilroy R."/>
            <person name="Ravi A."/>
            <person name="Getino M."/>
            <person name="Pursley I."/>
            <person name="Horton D.L."/>
            <person name="Alikhan N.F."/>
            <person name="Baker D."/>
            <person name="Gharbi K."/>
            <person name="Hall N."/>
            <person name="Watson M."/>
            <person name="Adriaenssens E.M."/>
            <person name="Foster-Nyarko E."/>
            <person name="Jarju S."/>
            <person name="Secka A."/>
            <person name="Antonio M."/>
            <person name="Oren A."/>
            <person name="Chaudhuri R.R."/>
            <person name="La Ragione R."/>
            <person name="Hildebrand F."/>
            <person name="Pallen M.J."/>
        </authorList>
    </citation>
    <scope>NUCLEOTIDE SEQUENCE</scope>
    <source>
        <strain evidence="25">4100</strain>
    </source>
</reference>
<dbReference type="InterPro" id="IPR018109">
    <property type="entry name" value="Folylpolyglutamate_synth_CS"/>
</dbReference>
<comment type="catalytic activity">
    <reaction evidence="21">
        <text>7,8-dihydropteroate + L-glutamate + ATP = 7,8-dihydrofolate + ADP + phosphate + H(+)</text>
        <dbReference type="Rhea" id="RHEA:23584"/>
        <dbReference type="ChEBI" id="CHEBI:15378"/>
        <dbReference type="ChEBI" id="CHEBI:17839"/>
        <dbReference type="ChEBI" id="CHEBI:29985"/>
        <dbReference type="ChEBI" id="CHEBI:30616"/>
        <dbReference type="ChEBI" id="CHEBI:43474"/>
        <dbReference type="ChEBI" id="CHEBI:57451"/>
        <dbReference type="ChEBI" id="CHEBI:456216"/>
        <dbReference type="EC" id="6.3.2.12"/>
    </reaction>
</comment>
<evidence type="ECO:0000259" key="23">
    <source>
        <dbReference type="Pfam" id="PF02875"/>
    </source>
</evidence>
<evidence type="ECO:0000256" key="18">
    <source>
        <dbReference type="ARBA" id="ARBA00047493"/>
    </source>
</evidence>
<reference evidence="25" key="2">
    <citation type="submission" date="2021-09" db="EMBL/GenBank/DDBJ databases">
        <authorList>
            <person name="Gilroy R."/>
        </authorList>
    </citation>
    <scope>NUCLEOTIDE SEQUENCE</scope>
    <source>
        <strain evidence="25">4100</strain>
    </source>
</reference>
<keyword evidence="11 22" id="KW-0547">Nucleotide-binding</keyword>
<evidence type="ECO:0000256" key="3">
    <source>
        <dbReference type="ARBA" id="ARBA00004799"/>
    </source>
</evidence>
<comment type="cofactor">
    <cofactor evidence="1">
        <name>Mg(2+)</name>
        <dbReference type="ChEBI" id="CHEBI:18420"/>
    </cofactor>
</comment>
<feature type="domain" description="Mur ligase central" evidence="24">
    <location>
        <begin position="51"/>
        <end position="264"/>
    </location>
</feature>
<dbReference type="EC" id="6.3.2.12" evidence="6"/>
<dbReference type="SUPFAM" id="SSF53623">
    <property type="entry name" value="MurD-like peptide ligases, catalytic domain"/>
    <property type="match status" value="1"/>
</dbReference>
<dbReference type="GO" id="GO:0004326">
    <property type="term" value="F:tetrahydrofolylpolyglutamate synthase activity"/>
    <property type="evidence" value="ECO:0007669"/>
    <property type="project" value="UniProtKB-EC"/>
</dbReference>
<keyword evidence="12 22" id="KW-0067">ATP-binding</keyword>
<evidence type="ECO:0000259" key="24">
    <source>
        <dbReference type="Pfam" id="PF08245"/>
    </source>
</evidence>
<sequence>MTYSDAIDFLFESTPMFQNIGAHAYKPGLHTVTALSEAFGDAHRCFKSVHVAGTNGKGSTSSLIAATLTAAGYRTGLYTSPHLIDFRERIRIDGEMISEQEVCDFVQAYLDKNLGLAPSFFELTTVMAFDHFARHKVNVAVIEVGLGGRLDSTNIITPLLSVITNISKDHTALLGDTLPEIAAEKAGIIKAGIPVIVGEADGDVRKVFADTASARHSPITFAQDSLPYQSATAANAIRYTSTPYGDIDCQLTGSCQPHNAATALLSLQYLQKNGFEKINADSVRKGFGNVCKLSGLMGRWMTVSDNPHVICDTGHNAGGWEYLGKQLSDKSLGHLHMVIGFVNDKDISTILGMMPVDATYYFTQASVKRALPSDELRRIAGHHRLHGLAYTSVREAFEAASRAATEEHGESTIFVGGSTFVVADLLSQLADFD</sequence>
<comment type="catalytic activity">
    <reaction evidence="20">
        <text>(6R)-5,10-methylenetetrahydrofolyl-(gamma-L-Glu)(n) + L-glutamate + ATP = (6R)-5,10-methylenetetrahydrofolyl-(gamma-L-Glu)(n+1) + ADP + phosphate + H(+)</text>
        <dbReference type="Rhea" id="RHEA:51912"/>
        <dbReference type="Rhea" id="RHEA-COMP:13257"/>
        <dbReference type="Rhea" id="RHEA-COMP:13258"/>
        <dbReference type="ChEBI" id="CHEBI:15378"/>
        <dbReference type="ChEBI" id="CHEBI:29985"/>
        <dbReference type="ChEBI" id="CHEBI:30616"/>
        <dbReference type="ChEBI" id="CHEBI:43474"/>
        <dbReference type="ChEBI" id="CHEBI:136572"/>
        <dbReference type="ChEBI" id="CHEBI:456216"/>
        <dbReference type="EC" id="6.3.2.17"/>
    </reaction>
</comment>
<dbReference type="InterPro" id="IPR036615">
    <property type="entry name" value="Mur_ligase_C_dom_sf"/>
</dbReference>
<dbReference type="Gene3D" id="3.90.190.20">
    <property type="entry name" value="Mur ligase, C-terminal domain"/>
    <property type="match status" value="1"/>
</dbReference>
<evidence type="ECO:0000256" key="21">
    <source>
        <dbReference type="ARBA" id="ARBA00049161"/>
    </source>
</evidence>
<dbReference type="InterPro" id="IPR013221">
    <property type="entry name" value="Mur_ligase_cen"/>
</dbReference>
<comment type="catalytic activity">
    <reaction evidence="18">
        <text>(6S)-5,6,7,8-tetrahydrofolyl-(gamma-L-Glu)(n) + L-glutamate + ATP = (6S)-5,6,7,8-tetrahydrofolyl-(gamma-L-Glu)(n+1) + ADP + phosphate + H(+)</text>
        <dbReference type="Rhea" id="RHEA:10580"/>
        <dbReference type="Rhea" id="RHEA-COMP:14738"/>
        <dbReference type="Rhea" id="RHEA-COMP:14740"/>
        <dbReference type="ChEBI" id="CHEBI:15378"/>
        <dbReference type="ChEBI" id="CHEBI:29985"/>
        <dbReference type="ChEBI" id="CHEBI:30616"/>
        <dbReference type="ChEBI" id="CHEBI:43474"/>
        <dbReference type="ChEBI" id="CHEBI:141005"/>
        <dbReference type="ChEBI" id="CHEBI:456216"/>
        <dbReference type="EC" id="6.3.2.17"/>
    </reaction>
</comment>
<evidence type="ECO:0000256" key="5">
    <source>
        <dbReference type="ARBA" id="ARBA00008276"/>
    </source>
</evidence>
<evidence type="ECO:0000256" key="11">
    <source>
        <dbReference type="ARBA" id="ARBA00022741"/>
    </source>
</evidence>
<dbReference type="EMBL" id="DYXT01000034">
    <property type="protein sequence ID" value="HJE39435.1"/>
    <property type="molecule type" value="Genomic_DNA"/>
</dbReference>
<dbReference type="PIRSF" id="PIRSF001563">
    <property type="entry name" value="Folylpolyglu_synth"/>
    <property type="match status" value="1"/>
</dbReference>
<name>A0A4Q0U8D7_9BACT</name>
<dbReference type="Pfam" id="PF02875">
    <property type="entry name" value="Mur_ligase_C"/>
    <property type="match status" value="1"/>
</dbReference>
<keyword evidence="10" id="KW-0479">Metal-binding</keyword>
<dbReference type="SUPFAM" id="SSF53244">
    <property type="entry name" value="MurD-like peptide ligases, peptide-binding domain"/>
    <property type="match status" value="1"/>
</dbReference>
<comment type="pathway">
    <text evidence="4">Cofactor biosynthesis; tetrahydrofolylpolyglutamate biosynthesis.</text>
</comment>
<dbReference type="AlphaFoldDB" id="A0A4Q0U8D7"/>
<evidence type="ECO:0000256" key="6">
    <source>
        <dbReference type="ARBA" id="ARBA00013023"/>
    </source>
</evidence>
<dbReference type="PANTHER" id="PTHR11136">
    <property type="entry name" value="FOLYLPOLYGLUTAMATE SYNTHASE-RELATED"/>
    <property type="match status" value="1"/>
</dbReference>
<keyword evidence="9 22" id="KW-0436">Ligase</keyword>
<evidence type="ECO:0000256" key="14">
    <source>
        <dbReference type="ARBA" id="ARBA00022909"/>
    </source>
</evidence>
<proteinExistence type="inferred from homology"/>
<evidence type="ECO:0000256" key="16">
    <source>
        <dbReference type="ARBA" id="ARBA00030592"/>
    </source>
</evidence>
<evidence type="ECO:0000256" key="15">
    <source>
        <dbReference type="ARBA" id="ARBA00030048"/>
    </source>
</evidence>
<gene>
    <name evidence="25" type="ORF">K8V47_06740</name>
</gene>
<keyword evidence="14" id="KW-0289">Folate biosynthesis</keyword>
<comment type="pathway">
    <text evidence="3">Cofactor biosynthesis; tetrahydrofolate biosynthesis; 7,8-dihydrofolate from 2-amino-4-hydroxy-6-hydroxymethyl-7,8-dihydropteridine diphosphate and 4-aminobenzoate: step 2/2.</text>
</comment>
<evidence type="ECO:0000256" key="7">
    <source>
        <dbReference type="ARBA" id="ARBA00013025"/>
    </source>
</evidence>
<dbReference type="InterPro" id="IPR004101">
    <property type="entry name" value="Mur_ligase_C"/>
</dbReference>
<dbReference type="PANTHER" id="PTHR11136:SF0">
    <property type="entry name" value="DIHYDROFOLATE SYNTHETASE-RELATED"/>
    <property type="match status" value="1"/>
</dbReference>
<evidence type="ECO:0000256" key="10">
    <source>
        <dbReference type="ARBA" id="ARBA00022723"/>
    </source>
</evidence>
<evidence type="ECO:0000256" key="12">
    <source>
        <dbReference type="ARBA" id="ARBA00022840"/>
    </source>
</evidence>
<evidence type="ECO:0000256" key="13">
    <source>
        <dbReference type="ARBA" id="ARBA00022842"/>
    </source>
</evidence>
<feature type="domain" description="Mur ligase C-terminal" evidence="23">
    <location>
        <begin position="298"/>
        <end position="416"/>
    </location>
</feature>
<dbReference type="GO" id="GO:0005524">
    <property type="term" value="F:ATP binding"/>
    <property type="evidence" value="ECO:0007669"/>
    <property type="project" value="UniProtKB-KW"/>
</dbReference>
<evidence type="ECO:0000256" key="2">
    <source>
        <dbReference type="ARBA" id="ARBA00002714"/>
    </source>
</evidence>
<dbReference type="InterPro" id="IPR036565">
    <property type="entry name" value="Mur-like_cat_sf"/>
</dbReference>
<evidence type="ECO:0000256" key="4">
    <source>
        <dbReference type="ARBA" id="ARBA00005150"/>
    </source>
</evidence>
<dbReference type="Pfam" id="PF08245">
    <property type="entry name" value="Mur_ligase_M"/>
    <property type="match status" value="1"/>
</dbReference>
<comment type="catalytic activity">
    <reaction evidence="19">
        <text>10-formyltetrahydrofolyl-(gamma-L-Glu)(n) + L-glutamate + ATP = 10-formyltetrahydrofolyl-(gamma-L-Glu)(n+1) + ADP + phosphate + H(+)</text>
        <dbReference type="Rhea" id="RHEA:51904"/>
        <dbReference type="Rhea" id="RHEA-COMP:13088"/>
        <dbReference type="Rhea" id="RHEA-COMP:14300"/>
        <dbReference type="ChEBI" id="CHEBI:15378"/>
        <dbReference type="ChEBI" id="CHEBI:29985"/>
        <dbReference type="ChEBI" id="CHEBI:30616"/>
        <dbReference type="ChEBI" id="CHEBI:43474"/>
        <dbReference type="ChEBI" id="CHEBI:134413"/>
        <dbReference type="ChEBI" id="CHEBI:456216"/>
        <dbReference type="EC" id="6.3.2.17"/>
    </reaction>
</comment>
<dbReference type="GO" id="GO:0046872">
    <property type="term" value="F:metal ion binding"/>
    <property type="evidence" value="ECO:0007669"/>
    <property type="project" value="UniProtKB-KW"/>
</dbReference>
<dbReference type="Proteomes" id="UP000711407">
    <property type="component" value="Unassembled WGS sequence"/>
</dbReference>
<protein>
    <recommendedName>
        <fullName evidence="8">Dihydrofolate synthase/folylpolyglutamate synthase</fullName>
        <ecNumber evidence="6">6.3.2.12</ecNumber>
        <ecNumber evidence="7">6.3.2.17</ecNumber>
    </recommendedName>
    <alternativeName>
        <fullName evidence="17">Folylpoly-gamma-glutamate synthetase-dihydrofolate synthetase</fullName>
    </alternativeName>
    <alternativeName>
        <fullName evidence="15">Folylpolyglutamate synthetase</fullName>
    </alternativeName>
    <alternativeName>
        <fullName evidence="16">Tetrahydrofolylpolyglutamate synthase</fullName>
    </alternativeName>
</protein>
<evidence type="ECO:0000313" key="25">
    <source>
        <dbReference type="EMBL" id="HJE39435.1"/>
    </source>
</evidence>
<dbReference type="GO" id="GO:0046656">
    <property type="term" value="P:folic acid biosynthetic process"/>
    <property type="evidence" value="ECO:0007669"/>
    <property type="project" value="UniProtKB-KW"/>
</dbReference>
<dbReference type="EC" id="6.3.2.17" evidence="7"/>
<accession>A0A4Q0U8D7</accession>
<comment type="similarity">
    <text evidence="5 22">Belongs to the folylpolyglutamate synthase family.</text>
</comment>
<dbReference type="InterPro" id="IPR001645">
    <property type="entry name" value="Folylpolyglutamate_synth"/>
</dbReference>
<evidence type="ECO:0000256" key="17">
    <source>
        <dbReference type="ARBA" id="ARBA00032510"/>
    </source>
</evidence>
<organism evidence="25 26">
    <name type="scientific">Candidatus Amulumruptor caecigallinarius</name>
    <dbReference type="NCBI Taxonomy" id="2109911"/>
    <lineage>
        <taxon>Bacteria</taxon>
        <taxon>Pseudomonadati</taxon>
        <taxon>Bacteroidota</taxon>
        <taxon>Bacteroidia</taxon>
        <taxon>Bacteroidales</taxon>
        <taxon>Muribaculaceae</taxon>
        <taxon>Candidatus Amulumruptor</taxon>
    </lineage>
</organism>
<comment type="caution">
    <text evidence="25">The sequence shown here is derived from an EMBL/GenBank/DDBJ whole genome shotgun (WGS) entry which is preliminary data.</text>
</comment>
<evidence type="ECO:0000256" key="1">
    <source>
        <dbReference type="ARBA" id="ARBA00001946"/>
    </source>
</evidence>
<evidence type="ECO:0000256" key="9">
    <source>
        <dbReference type="ARBA" id="ARBA00022598"/>
    </source>
</evidence>
<dbReference type="PROSITE" id="PS01012">
    <property type="entry name" value="FOLYLPOLYGLU_SYNT_2"/>
    <property type="match status" value="1"/>
</dbReference>
<evidence type="ECO:0000256" key="22">
    <source>
        <dbReference type="PIRNR" id="PIRNR001563"/>
    </source>
</evidence>
<comment type="function">
    <text evidence="2">Functions in two distinct reactions of the de novo folate biosynthetic pathway. Catalyzes the addition of a glutamate residue to dihydropteroate (7,8-dihydropteroate or H2Pte) to form dihydrofolate (7,8-dihydrofolate monoglutamate or H2Pte-Glu). Also catalyzes successive additions of L-glutamate to tetrahydrofolate or 10-formyltetrahydrofolate or 5,10-methylenetetrahydrofolate, leading to folylpolyglutamate derivatives.</text>
</comment>
<evidence type="ECO:0000256" key="20">
    <source>
        <dbReference type="ARBA" id="ARBA00049035"/>
    </source>
</evidence>
<dbReference type="FunFam" id="3.40.1190.10:FF:000011">
    <property type="entry name" value="Folylpolyglutamate synthase/dihydrofolate synthase"/>
    <property type="match status" value="1"/>
</dbReference>
<keyword evidence="13" id="KW-0460">Magnesium</keyword>
<dbReference type="GO" id="GO:0005737">
    <property type="term" value="C:cytoplasm"/>
    <property type="evidence" value="ECO:0007669"/>
    <property type="project" value="TreeGrafter"/>
</dbReference>
<evidence type="ECO:0000256" key="8">
    <source>
        <dbReference type="ARBA" id="ARBA00019357"/>
    </source>
</evidence>
<evidence type="ECO:0000256" key="19">
    <source>
        <dbReference type="ARBA" id="ARBA00047808"/>
    </source>
</evidence>
<dbReference type="GO" id="GO:0008841">
    <property type="term" value="F:dihydrofolate synthase activity"/>
    <property type="evidence" value="ECO:0007669"/>
    <property type="project" value="UniProtKB-EC"/>
</dbReference>
<dbReference type="NCBIfam" id="TIGR01499">
    <property type="entry name" value="folC"/>
    <property type="match status" value="1"/>
</dbReference>
<evidence type="ECO:0000313" key="26">
    <source>
        <dbReference type="Proteomes" id="UP000711407"/>
    </source>
</evidence>